<evidence type="ECO:0000313" key="4">
    <source>
        <dbReference type="Proteomes" id="UP000018001"/>
    </source>
</evidence>
<dbReference type="HOGENOM" id="CLU_865982_0_0_1"/>
<protein>
    <submittedName>
        <fullName evidence="3">HLH DNA binding domain protein, putative</fullName>
    </submittedName>
</protein>
<feature type="compositionally biased region" description="Basic and acidic residues" evidence="1">
    <location>
        <begin position="206"/>
        <end position="216"/>
    </location>
</feature>
<dbReference type="Proteomes" id="UP000018001">
    <property type="component" value="Unassembled WGS sequence"/>
</dbReference>
<evidence type="ECO:0000256" key="1">
    <source>
        <dbReference type="SAM" id="MobiDB-lite"/>
    </source>
</evidence>
<dbReference type="PROSITE" id="PS50888">
    <property type="entry name" value="BHLH"/>
    <property type="match status" value="1"/>
</dbReference>
<dbReference type="AlphaFoldDB" id="V5I3D6"/>
<keyword evidence="4" id="KW-1185">Reference proteome</keyword>
<feature type="compositionally biased region" description="Low complexity" evidence="1">
    <location>
        <begin position="184"/>
        <end position="205"/>
    </location>
</feature>
<dbReference type="OrthoDB" id="2133190at2759"/>
<dbReference type="Pfam" id="PF00010">
    <property type="entry name" value="HLH"/>
    <property type="match status" value="1"/>
</dbReference>
<feature type="region of interest" description="Disordered" evidence="1">
    <location>
        <begin position="125"/>
        <end position="227"/>
    </location>
</feature>
<proteinExistence type="predicted"/>
<dbReference type="PANTHER" id="PTHR47336:SF4">
    <property type="entry name" value="BHLH TRANSCRIPTION FACTOR (EUROFUNG)"/>
    <property type="match status" value="1"/>
</dbReference>
<comment type="caution">
    <text evidence="3">The sequence shown here is derived from an EMBL/GenBank/DDBJ whole genome shotgun (WGS) entry which is preliminary data.</text>
</comment>
<dbReference type="InterPro" id="IPR036638">
    <property type="entry name" value="HLH_DNA-bd_sf"/>
</dbReference>
<dbReference type="eggNOG" id="KOG2588">
    <property type="taxonomic scope" value="Eukaryota"/>
</dbReference>
<accession>V5I3D6</accession>
<dbReference type="SUPFAM" id="SSF47459">
    <property type="entry name" value="HLH, helix-loop-helix DNA-binding domain"/>
    <property type="match status" value="1"/>
</dbReference>
<organism evidence="3 4">
    <name type="scientific">Byssochlamys spectabilis (strain No. 5 / NBRC 109023)</name>
    <name type="common">Paecilomyces variotii</name>
    <dbReference type="NCBI Taxonomy" id="1356009"/>
    <lineage>
        <taxon>Eukaryota</taxon>
        <taxon>Fungi</taxon>
        <taxon>Dikarya</taxon>
        <taxon>Ascomycota</taxon>
        <taxon>Pezizomycotina</taxon>
        <taxon>Eurotiomycetes</taxon>
        <taxon>Eurotiomycetidae</taxon>
        <taxon>Eurotiales</taxon>
        <taxon>Thermoascaceae</taxon>
        <taxon>Paecilomyces</taxon>
    </lineage>
</organism>
<evidence type="ECO:0000313" key="3">
    <source>
        <dbReference type="EMBL" id="GAD97610.1"/>
    </source>
</evidence>
<dbReference type="EMBL" id="BAUL01000207">
    <property type="protein sequence ID" value="GAD97610.1"/>
    <property type="molecule type" value="Genomic_DNA"/>
</dbReference>
<dbReference type="InParanoid" id="V5I3D6"/>
<name>V5I3D6_BYSSN</name>
<evidence type="ECO:0000259" key="2">
    <source>
        <dbReference type="PROSITE" id="PS50888"/>
    </source>
</evidence>
<reference evidence="4" key="1">
    <citation type="journal article" date="2014" name="Genome Announc.">
        <title>Draft genome sequence of the formaldehyde-resistant fungus Byssochlamys spectabilis No. 5 (anamorph Paecilomyces variotii No. 5) (NBRC109023).</title>
        <authorList>
            <person name="Oka T."/>
            <person name="Ekino K."/>
            <person name="Fukuda K."/>
            <person name="Nomura Y."/>
        </authorList>
    </citation>
    <scope>NUCLEOTIDE SEQUENCE [LARGE SCALE GENOMIC DNA]</scope>
    <source>
        <strain evidence="4">No. 5 / NBRC 109023</strain>
    </source>
</reference>
<dbReference type="Gene3D" id="4.10.280.10">
    <property type="entry name" value="Helix-loop-helix DNA-binding domain"/>
    <property type="match status" value="1"/>
</dbReference>
<dbReference type="CDD" id="cd11395">
    <property type="entry name" value="bHLHzip_SREBP_like"/>
    <property type="match status" value="1"/>
</dbReference>
<gene>
    <name evidence="3" type="ORF">PVAR5_6290</name>
</gene>
<dbReference type="InterPro" id="IPR052099">
    <property type="entry name" value="Regulatory_TF_Diverse"/>
</dbReference>
<sequence length="321" mass="35464">MDNYSHGMLLNRHSLDMSPCFEDRMSLADIEFPTLAEHYFLDADTSLNDTDLFRWGATEDQFAFDLSMDPSMNNTATTPNNAKAAFYQNQLNDRHLSCGSLFSDLDSEGGSLSLIQSGSSLSPVLSDLDSQSHHTPLASPASLRREVPATPEKITASYPVVQPTTMSPRAISECSDLPSPMMRPAQAQSTKSSSSKSSQRAPRTSHSSDDTKDTAASKRKAAHNAVEKRYRTNMNAKFMALGNAIPSLRANKSNTSMNSKGIKTNLKDGTQTQNKSEVLTKALAYIQELQEEKYMLQNELSVLKDNLLPRNVWSSSRRREA</sequence>
<dbReference type="InterPro" id="IPR011598">
    <property type="entry name" value="bHLH_dom"/>
</dbReference>
<dbReference type="GO" id="GO:0046983">
    <property type="term" value="F:protein dimerization activity"/>
    <property type="evidence" value="ECO:0007669"/>
    <property type="project" value="InterPro"/>
</dbReference>
<dbReference type="FunCoup" id="V5I3D6">
    <property type="interactions" value="829"/>
</dbReference>
<dbReference type="SMART" id="SM00353">
    <property type="entry name" value="HLH"/>
    <property type="match status" value="1"/>
</dbReference>
<dbReference type="PANTHER" id="PTHR47336">
    <property type="entry name" value="TRANSCRIPTION FACTOR HMS1-RELATED"/>
    <property type="match status" value="1"/>
</dbReference>
<feature type="domain" description="BHLH" evidence="2">
    <location>
        <begin position="218"/>
        <end position="289"/>
    </location>
</feature>